<keyword evidence="4" id="KW-1185">Reference proteome</keyword>
<keyword evidence="2" id="KW-0732">Signal</keyword>
<organism evidence="3 4">
    <name type="scientific">Legionella worsleiensis</name>
    <dbReference type="NCBI Taxonomy" id="45076"/>
    <lineage>
        <taxon>Bacteria</taxon>
        <taxon>Pseudomonadati</taxon>
        <taxon>Pseudomonadota</taxon>
        <taxon>Gammaproteobacteria</taxon>
        <taxon>Legionellales</taxon>
        <taxon>Legionellaceae</taxon>
        <taxon>Legionella</taxon>
    </lineage>
</organism>
<comment type="caution">
    <text evidence="3">The sequence shown here is derived from an EMBL/GenBank/DDBJ whole genome shotgun (WGS) entry which is preliminary data.</text>
</comment>
<dbReference type="Proteomes" id="UP000054662">
    <property type="component" value="Unassembled WGS sequence"/>
</dbReference>
<sequence length="320" mass="33893">MKKTMLWGALCTLLCTQIHADTTQQQVQSQNPNTGNVTVTTNPTTAVNQNTPPDQTTQSNQPTQQIQSNQTSQSQPNQAVSSNTEQTAQTINCNYKIPADVKSVDPTTVLNWSEQATTQAFDFAPASLDTQLQNLQACFTDQGWQGFNSALQKSGNIDAIKTQNLTVSSQIDGQAQITETSANQWKITLPLQVVYQNNKEKVTQLLNVNLTVGRKVSGDLGIMQLIATPRTPTAQQPANDANTTSTPAATTPASNTVNTQTTPVNPNAEVNSTSTHDSGTPTSTNTPTPVDTGTTPSPVNNGSNQQNPGTGTPPAAGSTN</sequence>
<dbReference type="Pfam" id="PF11393">
    <property type="entry name" value="T4BSS_DotI_IcmL"/>
    <property type="match status" value="1"/>
</dbReference>
<feature type="compositionally biased region" description="Low complexity" evidence="1">
    <location>
        <begin position="277"/>
        <end position="299"/>
    </location>
</feature>
<feature type="compositionally biased region" description="Low complexity" evidence="1">
    <location>
        <begin position="31"/>
        <end position="78"/>
    </location>
</feature>
<dbReference type="RefSeq" id="WP_058491636.1">
    <property type="nucleotide sequence ID" value="NZ_CBCRUR010000013.1"/>
</dbReference>
<feature type="signal peptide" evidence="2">
    <location>
        <begin position="1"/>
        <end position="20"/>
    </location>
</feature>
<reference evidence="3 4" key="1">
    <citation type="submission" date="2015-11" db="EMBL/GenBank/DDBJ databases">
        <title>Genomic analysis of 38 Legionella species identifies large and diverse effector repertoires.</title>
        <authorList>
            <person name="Burstein D."/>
            <person name="Amaro F."/>
            <person name="Zusman T."/>
            <person name="Lifshitz Z."/>
            <person name="Cohen O."/>
            <person name="Gilbert J.A."/>
            <person name="Pupko T."/>
            <person name="Shuman H.A."/>
            <person name="Segal G."/>
        </authorList>
    </citation>
    <scope>NUCLEOTIDE SEQUENCE [LARGE SCALE GENOMIC DNA]</scope>
    <source>
        <strain evidence="3 4">ATCC 49508</strain>
    </source>
</reference>
<accession>A0A0W1ALG5</accession>
<dbReference type="CDD" id="cd16385">
    <property type="entry name" value="IcmL"/>
    <property type="match status" value="1"/>
</dbReference>
<name>A0A0W1ALG5_9GAMM</name>
<feature type="compositionally biased region" description="Low complexity" evidence="1">
    <location>
        <begin position="237"/>
        <end position="267"/>
    </location>
</feature>
<dbReference type="STRING" id="45076.Lwor_0046"/>
<evidence type="ECO:0000256" key="2">
    <source>
        <dbReference type="SAM" id="SignalP"/>
    </source>
</evidence>
<feature type="region of interest" description="Disordered" evidence="1">
    <location>
        <begin position="229"/>
        <end position="320"/>
    </location>
</feature>
<gene>
    <name evidence="3" type="ORF">Lwor_0046</name>
</gene>
<evidence type="ECO:0000313" key="4">
    <source>
        <dbReference type="Proteomes" id="UP000054662"/>
    </source>
</evidence>
<proteinExistence type="predicted"/>
<dbReference type="InterPro" id="IPR021055">
    <property type="entry name" value="T4BSS_IcmL/DotI"/>
</dbReference>
<dbReference type="OrthoDB" id="5653338at2"/>
<dbReference type="EMBL" id="LNZC01000001">
    <property type="protein sequence ID" value="KTD82126.1"/>
    <property type="molecule type" value="Genomic_DNA"/>
</dbReference>
<protein>
    <submittedName>
        <fullName evidence="3">IcmL-like protein</fullName>
    </submittedName>
</protein>
<evidence type="ECO:0000256" key="1">
    <source>
        <dbReference type="SAM" id="MobiDB-lite"/>
    </source>
</evidence>
<dbReference type="AlphaFoldDB" id="A0A0W1ALG5"/>
<feature type="region of interest" description="Disordered" evidence="1">
    <location>
        <begin position="26"/>
        <end position="86"/>
    </location>
</feature>
<feature type="compositionally biased region" description="Polar residues" evidence="1">
    <location>
        <begin position="300"/>
        <end position="310"/>
    </location>
</feature>
<dbReference type="PATRIC" id="fig|45076.6.peg.48"/>
<feature type="chain" id="PRO_5006919869" evidence="2">
    <location>
        <begin position="21"/>
        <end position="320"/>
    </location>
</feature>
<evidence type="ECO:0000313" key="3">
    <source>
        <dbReference type="EMBL" id="KTD82126.1"/>
    </source>
</evidence>